<keyword evidence="1" id="KW-0812">Transmembrane</keyword>
<name>A0A7W7Y8H2_9BACT</name>
<protein>
    <submittedName>
        <fullName evidence="2">Putative membrane protein YqjE</fullName>
    </submittedName>
</protein>
<feature type="transmembrane region" description="Helical" evidence="1">
    <location>
        <begin position="80"/>
        <end position="103"/>
    </location>
</feature>
<dbReference type="InterPro" id="IPR009937">
    <property type="entry name" value="Phage_holin_3_6"/>
</dbReference>
<evidence type="ECO:0000313" key="2">
    <source>
        <dbReference type="EMBL" id="MBB5031509.1"/>
    </source>
</evidence>
<feature type="transmembrane region" description="Helical" evidence="1">
    <location>
        <begin position="51"/>
        <end position="74"/>
    </location>
</feature>
<reference evidence="2 3" key="1">
    <citation type="submission" date="2020-08" db="EMBL/GenBank/DDBJ databases">
        <title>Genomic Encyclopedia of Type Strains, Phase IV (KMG-IV): sequencing the most valuable type-strain genomes for metagenomic binning, comparative biology and taxonomic classification.</title>
        <authorList>
            <person name="Goeker M."/>
        </authorList>
    </citation>
    <scope>NUCLEOTIDE SEQUENCE [LARGE SCALE GENOMIC DNA]</scope>
    <source>
        <strain evidence="2 3">DSM 12252</strain>
    </source>
</reference>
<evidence type="ECO:0000313" key="3">
    <source>
        <dbReference type="Proteomes" id="UP000590740"/>
    </source>
</evidence>
<dbReference type="Proteomes" id="UP000590740">
    <property type="component" value="Unassembled WGS sequence"/>
</dbReference>
<comment type="caution">
    <text evidence="2">The sequence shown here is derived from an EMBL/GenBank/DDBJ whole genome shotgun (WGS) entry which is preliminary data.</text>
</comment>
<sequence>MNSGSPPAPEERASAAGLLRAVALYIEARGRLLHIEGQEAAGRVSGLTGMFMMSLTAFIIGWMLAAPALVWMIAEAYGWHWTRVALGGAGIHLFLGLLLLAGLKNRLRGMQLFEESFNQFRRDREWLARNKNN</sequence>
<dbReference type="RefSeq" id="WP_184338456.1">
    <property type="nucleotide sequence ID" value="NZ_JACHIG010000002.1"/>
</dbReference>
<keyword evidence="1" id="KW-0472">Membrane</keyword>
<dbReference type="Pfam" id="PF07332">
    <property type="entry name" value="Phage_holin_3_6"/>
    <property type="match status" value="1"/>
</dbReference>
<dbReference type="AlphaFoldDB" id="A0A7W7Y8H2"/>
<organism evidence="2 3">
    <name type="scientific">Prosthecobacter vanneervenii</name>
    <dbReference type="NCBI Taxonomy" id="48466"/>
    <lineage>
        <taxon>Bacteria</taxon>
        <taxon>Pseudomonadati</taxon>
        <taxon>Verrucomicrobiota</taxon>
        <taxon>Verrucomicrobiia</taxon>
        <taxon>Verrucomicrobiales</taxon>
        <taxon>Verrucomicrobiaceae</taxon>
        <taxon>Prosthecobacter</taxon>
    </lineage>
</organism>
<gene>
    <name evidence="2" type="ORF">HNQ65_001077</name>
</gene>
<proteinExistence type="predicted"/>
<evidence type="ECO:0000256" key="1">
    <source>
        <dbReference type="SAM" id="Phobius"/>
    </source>
</evidence>
<keyword evidence="1" id="KW-1133">Transmembrane helix</keyword>
<dbReference type="EMBL" id="JACHIG010000002">
    <property type="protein sequence ID" value="MBB5031509.1"/>
    <property type="molecule type" value="Genomic_DNA"/>
</dbReference>
<accession>A0A7W7Y8H2</accession>
<keyword evidence="3" id="KW-1185">Reference proteome</keyword>